<proteinExistence type="predicted"/>
<accession>A0A7R9YV60</accession>
<evidence type="ECO:0000313" key="2">
    <source>
        <dbReference type="EMBL" id="CAD8289111.1"/>
    </source>
</evidence>
<evidence type="ECO:0000256" key="1">
    <source>
        <dbReference type="SAM" id="MobiDB-lite"/>
    </source>
</evidence>
<name>A0A7R9YV60_9CHLO</name>
<feature type="region of interest" description="Disordered" evidence="1">
    <location>
        <begin position="76"/>
        <end position="100"/>
    </location>
</feature>
<protein>
    <submittedName>
        <fullName evidence="2">Uncharacterized protein</fullName>
    </submittedName>
</protein>
<gene>
    <name evidence="2" type="ORF">CEUR00632_LOCUS9150</name>
</gene>
<dbReference type="AlphaFoldDB" id="A0A7R9YV60"/>
<reference evidence="2" key="1">
    <citation type="submission" date="2021-01" db="EMBL/GenBank/DDBJ databases">
        <authorList>
            <person name="Corre E."/>
            <person name="Pelletier E."/>
            <person name="Niang G."/>
            <person name="Scheremetjew M."/>
            <person name="Finn R."/>
            <person name="Kale V."/>
            <person name="Holt S."/>
            <person name="Cochrane G."/>
            <person name="Meng A."/>
            <person name="Brown T."/>
            <person name="Cohen L."/>
        </authorList>
    </citation>
    <scope>NUCLEOTIDE SEQUENCE</scope>
    <source>
        <strain evidence="2">CCMP219</strain>
    </source>
</reference>
<feature type="region of interest" description="Disordered" evidence="1">
    <location>
        <begin position="1"/>
        <end position="24"/>
    </location>
</feature>
<organism evidence="2">
    <name type="scientific">Chlamydomonas euryale</name>
    <dbReference type="NCBI Taxonomy" id="1486919"/>
    <lineage>
        <taxon>Eukaryota</taxon>
        <taxon>Viridiplantae</taxon>
        <taxon>Chlorophyta</taxon>
        <taxon>core chlorophytes</taxon>
        <taxon>Chlorophyceae</taxon>
        <taxon>CS clade</taxon>
        <taxon>Chlamydomonadales</taxon>
        <taxon>Chlamydomonadaceae</taxon>
        <taxon>Chlamydomonas</taxon>
    </lineage>
</organism>
<feature type="compositionally biased region" description="Polar residues" evidence="1">
    <location>
        <begin position="1"/>
        <end position="11"/>
    </location>
</feature>
<dbReference type="EMBL" id="HBEC01019460">
    <property type="protein sequence ID" value="CAD8289111.1"/>
    <property type="molecule type" value="Transcribed_RNA"/>
</dbReference>
<sequence>MSAAAQASSWVQPRGPAAQPLRSAVLQHRQADGQLRAAALISSRWLTFVQTKAWPCGGASGAYLQAMWRRRRGVSAGPCHHRASNRYAERADEQLGATAH</sequence>